<dbReference type="InterPro" id="IPR027417">
    <property type="entry name" value="P-loop_NTPase"/>
</dbReference>
<evidence type="ECO:0000313" key="3">
    <source>
        <dbReference type="EMBL" id="CAB4177570.1"/>
    </source>
</evidence>
<gene>
    <name evidence="3" type="ORF">UFOVP1003_13</name>
    <name evidence="4" type="ORF">UFOVP1153_29</name>
    <name evidence="1" type="ORF">UFOVP493_29</name>
    <name evidence="2" type="ORF">UFOVP829_51</name>
</gene>
<proteinExistence type="predicted"/>
<dbReference type="EMBL" id="LR796951">
    <property type="protein sequence ID" value="CAB4177570.1"/>
    <property type="molecule type" value="Genomic_DNA"/>
</dbReference>
<evidence type="ECO:0000313" key="1">
    <source>
        <dbReference type="EMBL" id="CAB4146799.1"/>
    </source>
</evidence>
<dbReference type="EMBL" id="LR797104">
    <property type="protein sequence ID" value="CAB4187506.1"/>
    <property type="molecule type" value="Genomic_DNA"/>
</dbReference>
<sequence>MELLELLRRAKRTNRRLSATRVKIPDCPVEYAHQRGLVLTPQQEAILRALVAPPYSVLVRAAHSVGKTFVSAVAAAWFYDRHDPGICLCTAPVLVQVRDLLFRELRKIKHDDPNWLPKANRLESAADHWIHGLTANKPDAFQGRHLSDMMIVFDEAAGIPIEYWERAKTMVELGRKGHFFLAIFNPYDSSCPAYLAEQSGQHTVLEMSALDHPNVVSGIEQIPGAINRSTVNTRVHEECRPVEAGEEMPPTAFVWEGRYYEPESPLFEVQILGKWPSRSVSSVWGDRALGYLVQPIQVNPDWLVQIGCDPARYGDDRTAICVRKGMAIVAMESHRGWSLNMTADRLKDLCCQYETKGQNARKIPVLIDAAGLGAGLVDMQGRGSDRYHFVEINSALKSRWEGDFPNLRSELWFASSELADAEQISIAALPIEDRTQLLAELRQPIFTLDSLQRRMVEAKAMTKRRLRASPDLADAFNLACLLRNDNGWTEQISGRV</sequence>
<name>A0A6J5MT84_9CAUD</name>
<organism evidence="1">
    <name type="scientific">uncultured Caudovirales phage</name>
    <dbReference type="NCBI Taxonomy" id="2100421"/>
    <lineage>
        <taxon>Viruses</taxon>
        <taxon>Duplodnaviria</taxon>
        <taxon>Heunggongvirae</taxon>
        <taxon>Uroviricota</taxon>
        <taxon>Caudoviricetes</taxon>
        <taxon>Peduoviridae</taxon>
        <taxon>Maltschvirus</taxon>
        <taxon>Maltschvirus maltsch</taxon>
    </lineage>
</organism>
<dbReference type="SUPFAM" id="SSF52540">
    <property type="entry name" value="P-loop containing nucleoside triphosphate hydrolases"/>
    <property type="match status" value="1"/>
</dbReference>
<dbReference type="EMBL" id="LR796764">
    <property type="protein sequence ID" value="CAB4164540.1"/>
    <property type="molecule type" value="Genomic_DNA"/>
</dbReference>
<evidence type="ECO:0000313" key="4">
    <source>
        <dbReference type="EMBL" id="CAB4187506.1"/>
    </source>
</evidence>
<evidence type="ECO:0000313" key="2">
    <source>
        <dbReference type="EMBL" id="CAB4164540.1"/>
    </source>
</evidence>
<reference evidence="1" key="1">
    <citation type="submission" date="2020-04" db="EMBL/GenBank/DDBJ databases">
        <authorList>
            <person name="Chiriac C."/>
            <person name="Salcher M."/>
            <person name="Ghai R."/>
            <person name="Kavagutti S V."/>
        </authorList>
    </citation>
    <scope>NUCLEOTIDE SEQUENCE</scope>
</reference>
<dbReference type="Gene3D" id="3.30.420.240">
    <property type="match status" value="1"/>
</dbReference>
<accession>A0A6J5MT84</accession>
<protein>
    <submittedName>
        <fullName evidence="1">Uncharacterized protein</fullName>
    </submittedName>
</protein>
<dbReference type="Gene3D" id="3.40.50.300">
    <property type="entry name" value="P-loop containing nucleotide triphosphate hydrolases"/>
    <property type="match status" value="1"/>
</dbReference>
<dbReference type="EMBL" id="LR796473">
    <property type="protein sequence ID" value="CAB4146799.1"/>
    <property type="molecule type" value="Genomic_DNA"/>
</dbReference>